<dbReference type="PROSITE" id="PS50297">
    <property type="entry name" value="ANK_REP_REGION"/>
    <property type="match status" value="2"/>
</dbReference>
<keyword evidence="3 4" id="KW-0040">ANK repeat</keyword>
<organism evidence="6 7">
    <name type="scientific">Micractinium conductrix</name>
    <dbReference type="NCBI Taxonomy" id="554055"/>
    <lineage>
        <taxon>Eukaryota</taxon>
        <taxon>Viridiplantae</taxon>
        <taxon>Chlorophyta</taxon>
        <taxon>core chlorophytes</taxon>
        <taxon>Trebouxiophyceae</taxon>
        <taxon>Chlorellales</taxon>
        <taxon>Chlorellaceae</taxon>
        <taxon>Chlorella clade</taxon>
        <taxon>Micractinium</taxon>
    </lineage>
</organism>
<feature type="repeat" description="ANK" evidence="4">
    <location>
        <begin position="412"/>
        <end position="444"/>
    </location>
</feature>
<dbReference type="SUPFAM" id="SSF52047">
    <property type="entry name" value="RNI-like"/>
    <property type="match status" value="1"/>
</dbReference>
<proteinExistence type="predicted"/>
<evidence type="ECO:0000256" key="5">
    <source>
        <dbReference type="SAM" id="MobiDB-lite"/>
    </source>
</evidence>
<evidence type="ECO:0000256" key="1">
    <source>
        <dbReference type="ARBA" id="ARBA00004430"/>
    </source>
</evidence>
<dbReference type="Pfam" id="PF00023">
    <property type="entry name" value="Ank"/>
    <property type="match status" value="1"/>
</dbReference>
<dbReference type="InterPro" id="IPR036770">
    <property type="entry name" value="Ankyrin_rpt-contain_sf"/>
</dbReference>
<dbReference type="OrthoDB" id="7729168at2759"/>
<accession>A0A2P6VNM5</accession>
<evidence type="ECO:0000313" key="7">
    <source>
        <dbReference type="Proteomes" id="UP000239649"/>
    </source>
</evidence>
<protein>
    <submittedName>
        <fullName evidence="6">Serine threonine-phosphatase 6 regulatory ankyrin repeat subunit A</fullName>
    </submittedName>
</protein>
<dbReference type="PANTHER" id="PTHR24198">
    <property type="entry name" value="ANKYRIN REPEAT AND PROTEIN KINASE DOMAIN-CONTAINING PROTEIN"/>
    <property type="match status" value="1"/>
</dbReference>
<sequence length="640" mass="64124">MRCAAACRAAPLCLRIRAPPGVDSPLEEQAAVRAALQGVCASWPGTAELDLRGCPLEDRDVAAAAAALPRLASLHLSGCKKLTPGLLAGGLLRRPALRTVTLQRCFQLTSGALTDVLAAAGAPGSRLACAALSHLSLADWPEAAAPAAAAAAGAAGSEVPAATAPAPATRPAAAAARGPPPAGGLRMLALQNCTKLGHGALAALADACPSLEALMLGGTSFAEAFAAAGDGTTSAGGDGDASEAPPAGLPAPLIERFYDSALDALAEGSPLPALLGSDTSYASYIASIVAHLAALVAQLPRLRVLELTFGLPGLAPALQRLAVIEPQLLAGRPAPLQVWDLCSTATMAEAQAWRRGVAGVSAADADALLCAAVNCSSGARATPLHVAAEEGETRRVSALLALGAAPDARDRGGATPLFTACEAGRAGGVAALLAAGASATQRNSAGEAPLYIAALKGHQPCVDALLAHCAATGINWLEQRLYDGDGWTPLMAAAVGGRTSIVLKLLAAAGQDAPAMVQAANKYGQNAVHVAARKAGPSLLRCLVDAGGAASLFAADAEGKVPADIAQRNGNGCALRLLADAGSAEKRHLAARQRATQPTAERSRAGDHTHRHPRAPWVGRRLQQRKGTGGPQGSSSSGTH</sequence>
<dbReference type="AlphaFoldDB" id="A0A2P6VNM5"/>
<dbReference type="SUPFAM" id="SSF48403">
    <property type="entry name" value="Ankyrin repeat"/>
    <property type="match status" value="1"/>
</dbReference>
<feature type="repeat" description="ANK" evidence="4">
    <location>
        <begin position="485"/>
        <end position="518"/>
    </location>
</feature>
<reference evidence="6 7" key="1">
    <citation type="journal article" date="2018" name="Plant J.">
        <title>Genome sequences of Chlorella sorokiniana UTEX 1602 and Micractinium conductrix SAG 241.80: implications to maltose excretion by a green alga.</title>
        <authorList>
            <person name="Arriola M.B."/>
            <person name="Velmurugan N."/>
            <person name="Zhang Y."/>
            <person name="Plunkett M.H."/>
            <person name="Hondzo H."/>
            <person name="Barney B.M."/>
        </authorList>
    </citation>
    <scope>NUCLEOTIDE SEQUENCE [LARGE SCALE GENOMIC DNA]</scope>
    <source>
        <strain evidence="6 7">SAG 241.80</strain>
    </source>
</reference>
<feature type="region of interest" description="Disordered" evidence="5">
    <location>
        <begin position="586"/>
        <end position="640"/>
    </location>
</feature>
<dbReference type="Pfam" id="PF12796">
    <property type="entry name" value="Ank_2"/>
    <property type="match status" value="1"/>
</dbReference>
<evidence type="ECO:0000313" key="6">
    <source>
        <dbReference type="EMBL" id="PSC75657.1"/>
    </source>
</evidence>
<dbReference type="GO" id="GO:0005930">
    <property type="term" value="C:axoneme"/>
    <property type="evidence" value="ECO:0007669"/>
    <property type="project" value="UniProtKB-SubCell"/>
</dbReference>
<keyword evidence="7" id="KW-1185">Reference proteome</keyword>
<dbReference type="EMBL" id="LHPF02000002">
    <property type="protein sequence ID" value="PSC75657.1"/>
    <property type="molecule type" value="Genomic_DNA"/>
</dbReference>
<dbReference type="PROSITE" id="PS50088">
    <property type="entry name" value="ANK_REPEAT"/>
    <property type="match status" value="3"/>
</dbReference>
<feature type="repeat" description="ANK" evidence="4">
    <location>
        <begin position="379"/>
        <end position="411"/>
    </location>
</feature>
<dbReference type="PANTHER" id="PTHR24198:SF165">
    <property type="entry name" value="ANKYRIN REPEAT-CONTAINING PROTEIN-RELATED"/>
    <property type="match status" value="1"/>
</dbReference>
<comment type="subcellular location">
    <subcellularLocation>
        <location evidence="1">Cytoplasm</location>
        <location evidence="1">Cytoskeleton</location>
        <location evidence="1">Cilium axoneme</location>
    </subcellularLocation>
</comment>
<evidence type="ECO:0000256" key="2">
    <source>
        <dbReference type="ARBA" id="ARBA00022737"/>
    </source>
</evidence>
<dbReference type="Gene3D" id="3.80.10.10">
    <property type="entry name" value="Ribonuclease Inhibitor"/>
    <property type="match status" value="1"/>
</dbReference>
<dbReference type="InterPro" id="IPR002110">
    <property type="entry name" value="Ankyrin_rpt"/>
</dbReference>
<dbReference type="Gene3D" id="1.25.40.20">
    <property type="entry name" value="Ankyrin repeat-containing domain"/>
    <property type="match status" value="2"/>
</dbReference>
<keyword evidence="2" id="KW-0677">Repeat</keyword>
<evidence type="ECO:0000256" key="3">
    <source>
        <dbReference type="ARBA" id="ARBA00023043"/>
    </source>
</evidence>
<dbReference type="SMART" id="SM00248">
    <property type="entry name" value="ANK"/>
    <property type="match status" value="5"/>
</dbReference>
<comment type="caution">
    <text evidence="6">The sequence shown here is derived from an EMBL/GenBank/DDBJ whole genome shotgun (WGS) entry which is preliminary data.</text>
</comment>
<gene>
    <name evidence="6" type="ORF">C2E20_1219</name>
</gene>
<evidence type="ECO:0000256" key="4">
    <source>
        <dbReference type="PROSITE-ProRule" id="PRU00023"/>
    </source>
</evidence>
<dbReference type="Proteomes" id="UP000239649">
    <property type="component" value="Unassembled WGS sequence"/>
</dbReference>
<dbReference type="InterPro" id="IPR032675">
    <property type="entry name" value="LRR_dom_sf"/>
</dbReference>
<name>A0A2P6VNM5_9CHLO</name>
<dbReference type="STRING" id="554055.A0A2P6VNM5"/>